<feature type="transmembrane region" description="Helical" evidence="8">
    <location>
        <begin position="35"/>
        <end position="52"/>
    </location>
</feature>
<feature type="transmembrane region" description="Helical" evidence="8">
    <location>
        <begin position="314"/>
        <end position="336"/>
    </location>
</feature>
<dbReference type="GO" id="GO:0015113">
    <property type="term" value="F:nitrite transmembrane transporter activity"/>
    <property type="evidence" value="ECO:0007669"/>
    <property type="project" value="InterPro"/>
</dbReference>
<dbReference type="FunFam" id="1.20.1250.20:FF:000382">
    <property type="entry name" value="Nitrate transporter CrnA"/>
    <property type="match status" value="1"/>
</dbReference>
<name>A0A3N4JV10_9PEZI</name>
<reference evidence="11 12" key="1">
    <citation type="journal article" date="2018" name="Nat. Ecol. Evol.">
        <title>Pezizomycetes genomes reveal the molecular basis of ectomycorrhizal truffle lifestyle.</title>
        <authorList>
            <person name="Murat C."/>
            <person name="Payen T."/>
            <person name="Noel B."/>
            <person name="Kuo A."/>
            <person name="Morin E."/>
            <person name="Chen J."/>
            <person name="Kohler A."/>
            <person name="Krizsan K."/>
            <person name="Balestrini R."/>
            <person name="Da Silva C."/>
            <person name="Montanini B."/>
            <person name="Hainaut M."/>
            <person name="Levati E."/>
            <person name="Barry K.W."/>
            <person name="Belfiori B."/>
            <person name="Cichocki N."/>
            <person name="Clum A."/>
            <person name="Dockter R.B."/>
            <person name="Fauchery L."/>
            <person name="Guy J."/>
            <person name="Iotti M."/>
            <person name="Le Tacon F."/>
            <person name="Lindquist E.A."/>
            <person name="Lipzen A."/>
            <person name="Malagnac F."/>
            <person name="Mello A."/>
            <person name="Molinier V."/>
            <person name="Miyauchi S."/>
            <person name="Poulain J."/>
            <person name="Riccioni C."/>
            <person name="Rubini A."/>
            <person name="Sitrit Y."/>
            <person name="Splivallo R."/>
            <person name="Traeger S."/>
            <person name="Wang M."/>
            <person name="Zifcakova L."/>
            <person name="Wipf D."/>
            <person name="Zambonelli A."/>
            <person name="Paolocci F."/>
            <person name="Nowrousian M."/>
            <person name="Ottonello S."/>
            <person name="Baldrian P."/>
            <person name="Spatafora J.W."/>
            <person name="Henrissat B."/>
            <person name="Nagy L.G."/>
            <person name="Aury J.M."/>
            <person name="Wincker P."/>
            <person name="Grigoriev I.V."/>
            <person name="Bonfante P."/>
            <person name="Martin F.M."/>
        </authorList>
    </citation>
    <scope>NUCLEOTIDE SEQUENCE [LARGE SCALE GENOMIC DNA]</scope>
    <source>
        <strain evidence="11 12">120613-1</strain>
    </source>
</reference>
<feature type="transmembrane region" description="Helical" evidence="8">
    <location>
        <begin position="198"/>
        <end position="217"/>
    </location>
</feature>
<keyword evidence="3 8" id="KW-0813">Transport</keyword>
<dbReference type="SUPFAM" id="SSF103473">
    <property type="entry name" value="MFS general substrate transporter"/>
    <property type="match status" value="1"/>
</dbReference>
<dbReference type="InterPro" id="IPR011701">
    <property type="entry name" value="MFS"/>
</dbReference>
<evidence type="ECO:0000256" key="6">
    <source>
        <dbReference type="ARBA" id="ARBA00023063"/>
    </source>
</evidence>
<keyword evidence="4 8" id="KW-0812">Transmembrane</keyword>
<dbReference type="InterPro" id="IPR036259">
    <property type="entry name" value="MFS_trans_sf"/>
</dbReference>
<feature type="compositionally biased region" description="Basic and acidic residues" evidence="9">
    <location>
        <begin position="253"/>
        <end position="274"/>
    </location>
</feature>
<keyword evidence="7 8" id="KW-0472">Membrane</keyword>
<keyword evidence="5 8" id="KW-1133">Transmembrane helix</keyword>
<dbReference type="GO" id="GO:0042128">
    <property type="term" value="P:nitrate assimilation"/>
    <property type="evidence" value="ECO:0007669"/>
    <property type="project" value="UniProtKB-UniRule"/>
</dbReference>
<dbReference type="STRING" id="1336337.A0A3N4JV10"/>
<keyword evidence="12" id="KW-1185">Reference proteome</keyword>
<dbReference type="GO" id="GO:0005886">
    <property type="term" value="C:plasma membrane"/>
    <property type="evidence" value="ECO:0007669"/>
    <property type="project" value="UniProtKB-SubCell"/>
</dbReference>
<sequence>MQLSLLWKAPAINPANHKAQSIPVLNPFNKYGRTFYFSTLGFMIAFLSWYAFPPLMTKTIKKDLHLSQAEVANSNVLALTATLVVRLFIGPLCDRYGPRLCFAGTLLAGAIPTFLAGTADNAASLITIRFFVGILGATFVPCQVWSTGFFDKNVVGTANGLMAGIGNAGGGITYFLMPAVFDSLVRDRGMTPHKAWRVAFMVPFILIVATALGMIFLCEDTPTGAWADRHNITAHTIEGKIVDATGHIGDVPTADKDSKNAPYNEKDKKTRDPENASSSASVDLETIVQSEIIQTPTMREAIGVIFSLQSLMLAAPYACSFGGELAINSILGSYYYKNFPYLGQTGSGRWAAMFGLLNVFFRPAGGIISDIIYNHTGSVAAKKFWLVFVGCMQGVFCLAIGLVNAHNEATMFGLVAGLAFFMDASNGANFALVPHVHPFANGILSGVVGAFGNLGGVIFSIIFRYHGTRYDKVIIIIGGICIGINLAISWIRPIPKGQIGGR</sequence>
<evidence type="ECO:0000256" key="8">
    <source>
        <dbReference type="RuleBase" id="RU366033"/>
    </source>
</evidence>
<comment type="similarity">
    <text evidence="2 8">Belongs to the major facilitator superfamily. Nitrate/nitrite porter (TC 2.A.1.8) family.</text>
</comment>
<evidence type="ECO:0000256" key="2">
    <source>
        <dbReference type="ARBA" id="ARBA00008432"/>
    </source>
</evidence>
<feature type="transmembrane region" description="Helical" evidence="8">
    <location>
        <begin position="384"/>
        <end position="405"/>
    </location>
</feature>
<dbReference type="GO" id="GO:0015112">
    <property type="term" value="F:nitrate transmembrane transporter activity"/>
    <property type="evidence" value="ECO:0007669"/>
    <property type="project" value="UniProtKB-UniRule"/>
</dbReference>
<evidence type="ECO:0000256" key="1">
    <source>
        <dbReference type="ARBA" id="ARBA00004141"/>
    </source>
</evidence>
<dbReference type="InterPro" id="IPR020846">
    <property type="entry name" value="MFS_dom"/>
</dbReference>
<dbReference type="Pfam" id="PF07690">
    <property type="entry name" value="MFS_1"/>
    <property type="match status" value="1"/>
</dbReference>
<feature type="transmembrane region" description="Helical" evidence="8">
    <location>
        <begin position="439"/>
        <end position="461"/>
    </location>
</feature>
<dbReference type="InterPro" id="IPR044772">
    <property type="entry name" value="NO3_transporter"/>
</dbReference>
<comment type="subcellular location">
    <subcellularLocation>
        <location evidence="8">Cell membrane</location>
        <topology evidence="8">Multi-pass membrane protein</topology>
    </subcellularLocation>
    <subcellularLocation>
        <location evidence="1">Membrane</location>
        <topology evidence="1">Multi-pass membrane protein</topology>
    </subcellularLocation>
</comment>
<evidence type="ECO:0000256" key="3">
    <source>
        <dbReference type="ARBA" id="ARBA00022448"/>
    </source>
</evidence>
<dbReference type="AlphaFoldDB" id="A0A3N4JV10"/>
<evidence type="ECO:0000313" key="12">
    <source>
        <dbReference type="Proteomes" id="UP000276215"/>
    </source>
</evidence>
<evidence type="ECO:0000256" key="5">
    <source>
        <dbReference type="ARBA" id="ARBA00022989"/>
    </source>
</evidence>
<feature type="region of interest" description="Disordered" evidence="9">
    <location>
        <begin position="250"/>
        <end position="281"/>
    </location>
</feature>
<protein>
    <recommendedName>
        <fullName evidence="8">Nitrate/nitrite transporter</fullName>
    </recommendedName>
</protein>
<feature type="transmembrane region" description="Helical" evidence="8">
    <location>
        <begin position="96"/>
        <end position="116"/>
    </location>
</feature>
<evidence type="ECO:0000259" key="10">
    <source>
        <dbReference type="PROSITE" id="PS50850"/>
    </source>
</evidence>
<dbReference type="Proteomes" id="UP000276215">
    <property type="component" value="Unassembled WGS sequence"/>
</dbReference>
<keyword evidence="6 8" id="KW-0534">Nitrate assimilation</keyword>
<dbReference type="NCBIfam" id="TIGR00886">
    <property type="entry name" value="2A0108"/>
    <property type="match status" value="1"/>
</dbReference>
<proteinExistence type="inferred from homology"/>
<evidence type="ECO:0000256" key="7">
    <source>
        <dbReference type="ARBA" id="ARBA00023136"/>
    </source>
</evidence>
<dbReference type="PROSITE" id="PS50850">
    <property type="entry name" value="MFS"/>
    <property type="match status" value="1"/>
</dbReference>
<accession>A0A3N4JV10</accession>
<dbReference type="PANTHER" id="PTHR23515">
    <property type="entry name" value="HIGH-AFFINITY NITRATE TRANSPORTER 2.3"/>
    <property type="match status" value="1"/>
</dbReference>
<feature type="transmembrane region" description="Helical" evidence="8">
    <location>
        <begin position="473"/>
        <end position="491"/>
    </location>
</feature>
<dbReference type="EMBL" id="ML120369">
    <property type="protein sequence ID" value="RPB02194.1"/>
    <property type="molecule type" value="Genomic_DNA"/>
</dbReference>
<evidence type="ECO:0000313" key="11">
    <source>
        <dbReference type="EMBL" id="RPB02194.1"/>
    </source>
</evidence>
<feature type="transmembrane region" description="Helical" evidence="8">
    <location>
        <begin position="412"/>
        <end position="433"/>
    </location>
</feature>
<dbReference type="Gene3D" id="1.20.1250.20">
    <property type="entry name" value="MFS general substrate transporter like domains"/>
    <property type="match status" value="2"/>
</dbReference>
<gene>
    <name evidence="11" type="ORF">L873DRAFT_1826908</name>
</gene>
<dbReference type="InterPro" id="IPR004737">
    <property type="entry name" value="NO3_transporter_NarK/NarU-like"/>
</dbReference>
<dbReference type="OrthoDB" id="434240at2759"/>
<evidence type="ECO:0000256" key="4">
    <source>
        <dbReference type="ARBA" id="ARBA00022692"/>
    </source>
</evidence>
<evidence type="ECO:0000256" key="9">
    <source>
        <dbReference type="SAM" id="MobiDB-lite"/>
    </source>
</evidence>
<feature type="domain" description="Major facilitator superfamily (MFS) profile" evidence="10">
    <location>
        <begin position="34"/>
        <end position="496"/>
    </location>
</feature>
<keyword evidence="8" id="KW-1003">Cell membrane</keyword>
<organism evidence="11 12">
    <name type="scientific">Choiromyces venosus 120613-1</name>
    <dbReference type="NCBI Taxonomy" id="1336337"/>
    <lineage>
        <taxon>Eukaryota</taxon>
        <taxon>Fungi</taxon>
        <taxon>Dikarya</taxon>
        <taxon>Ascomycota</taxon>
        <taxon>Pezizomycotina</taxon>
        <taxon>Pezizomycetes</taxon>
        <taxon>Pezizales</taxon>
        <taxon>Tuberaceae</taxon>
        <taxon>Choiromyces</taxon>
    </lineage>
</organism>
<feature type="transmembrane region" description="Helical" evidence="8">
    <location>
        <begin position="128"/>
        <end position="146"/>
    </location>
</feature>
<feature type="transmembrane region" description="Helical" evidence="8">
    <location>
        <begin position="348"/>
        <end position="372"/>
    </location>
</feature>
<feature type="transmembrane region" description="Helical" evidence="8">
    <location>
        <begin position="158"/>
        <end position="177"/>
    </location>
</feature>